<dbReference type="Pfam" id="PF16528">
    <property type="entry name" value="Exo84_C"/>
    <property type="match status" value="1"/>
</dbReference>
<dbReference type="InterPro" id="IPR033961">
    <property type="entry name" value="Exo84"/>
</dbReference>
<reference evidence="6" key="1">
    <citation type="submission" date="2018-10" db="EMBL/GenBank/DDBJ databases">
        <title>Population genomic analysis revealed the cold adaptation of white poplar.</title>
        <authorList>
            <person name="Liu Y.-J."/>
        </authorList>
    </citation>
    <scope>NUCLEOTIDE SEQUENCE [LARGE SCALE GENOMIC DNA]</scope>
    <source>
        <strain evidence="6">PAL-ZL1</strain>
    </source>
</reference>
<dbReference type="GO" id="GO:0008104">
    <property type="term" value="P:intracellular protein localization"/>
    <property type="evidence" value="ECO:0007669"/>
    <property type="project" value="TreeGrafter"/>
</dbReference>
<dbReference type="InterPro" id="IPR042560">
    <property type="entry name" value="Exo84_C_2"/>
</dbReference>
<sequence length="798" mass="89391">MENRFQWNHLQRLLDSASENPRIQTTPDSSSASIYSDNSDHDSNLHSMAGKGIKRLCAELLEIQALSDDDFHRNIFSNYSAFLGVFEEVKDMEKELMKLKTQVSTQKGLVKELIDGVYLKLLSEETMESIIEESEMDEPPPSNQLEVHIDDILEILDTLLSENRIDEAIAILETEEENFKRVEVELGDVPSDVLMLYKSLISERKAMLTLESTLVAENSRISGPELQKAPVGICRLGESHLANQLLLRYYHSRIARGIHDLQNSKVFLHGVYIREVSRFVFSMISRAAGSFMELYGETSPFSSEFIQWVYEEIEVFAVSFARYVISVPEVSNRLSTAVESVQFALSYCSLLESQRLVLRPCLIEHVRPCMEDVLLIHVDHFKKVIGIFTATDAWVLGRYLLSGILNESCSSMVIGERPEYCLLTSSGRKFVTVLQAITGDVTPLIALQLEDSILRGLMNLFSEYIAILERAITSETNDSGISLAETVPQQVSILANLSTLENLFSSTILSVFGSNNPIDSRLMKNQSVGFHQQELESRVLFVQDACARLKAHFFQQFVCRMMSPEIGCKLTPQKCMDSEVDPGLVHDLVPSVAFQVLFLELRKLEIRGNIEEKLNLEHPGIRNQFVLDMHFLAEIIRFGDYFSTNPLVPATLMKSVFDSAGLDSTRDADAGWIMKAATERLVKIEETESPSDDELVGIPVEEPPENHSEHASETVNDDGTHFSEDSSLMLEENAATTGASEVSIGKGNAELNHAGQSPYLLKDKGCPINNGAACLTDVLLEKIQPAYKVMVQSQQLFF</sequence>
<dbReference type="GO" id="GO:0006893">
    <property type="term" value="P:Golgi to plasma membrane transport"/>
    <property type="evidence" value="ECO:0007669"/>
    <property type="project" value="TreeGrafter"/>
</dbReference>
<dbReference type="Pfam" id="PF08700">
    <property type="entry name" value="VPS51_Exo84_N"/>
    <property type="match status" value="1"/>
</dbReference>
<proteinExistence type="inferred from homology"/>
<organism evidence="6">
    <name type="scientific">Populus alba</name>
    <name type="common">White poplar</name>
    <dbReference type="NCBI Taxonomy" id="43335"/>
    <lineage>
        <taxon>Eukaryota</taxon>
        <taxon>Viridiplantae</taxon>
        <taxon>Streptophyta</taxon>
        <taxon>Embryophyta</taxon>
        <taxon>Tracheophyta</taxon>
        <taxon>Spermatophyta</taxon>
        <taxon>Magnoliopsida</taxon>
        <taxon>eudicotyledons</taxon>
        <taxon>Gunneridae</taxon>
        <taxon>Pentapetalae</taxon>
        <taxon>rosids</taxon>
        <taxon>fabids</taxon>
        <taxon>Malpighiales</taxon>
        <taxon>Salicaceae</taxon>
        <taxon>Saliceae</taxon>
        <taxon>Populus</taxon>
    </lineage>
</organism>
<feature type="region of interest" description="Disordered" evidence="4">
    <location>
        <begin position="701"/>
        <end position="721"/>
    </location>
</feature>
<dbReference type="PANTHER" id="PTHR21426:SF13">
    <property type="entry name" value="OS08G0566700 PROTEIN"/>
    <property type="match status" value="1"/>
</dbReference>
<dbReference type="InterPro" id="IPR016159">
    <property type="entry name" value="Cullin_repeat-like_dom_sf"/>
</dbReference>
<evidence type="ECO:0000256" key="1">
    <source>
        <dbReference type="ARBA" id="ARBA00007210"/>
    </source>
</evidence>
<gene>
    <name evidence="6" type="ORF">D5086_0000250460</name>
</gene>
<dbReference type="PANTHER" id="PTHR21426">
    <property type="entry name" value="EXOCYST COMPLEX COMPONENT 8"/>
    <property type="match status" value="1"/>
</dbReference>
<keyword evidence="3" id="KW-0268">Exocytosis</keyword>
<dbReference type="EMBL" id="RCHU01000964">
    <property type="protein sequence ID" value="TKR85193.1"/>
    <property type="molecule type" value="Genomic_DNA"/>
</dbReference>
<comment type="similarity">
    <text evidence="1">Belongs to the EXO84 family.</text>
</comment>
<name>A0A4U5NQW1_POPAL</name>
<dbReference type="Gene3D" id="1.20.58.1220">
    <property type="entry name" value="Exo84p, C-terminal helical domain"/>
    <property type="match status" value="1"/>
</dbReference>
<evidence type="ECO:0000256" key="2">
    <source>
        <dbReference type="ARBA" id="ARBA00022448"/>
    </source>
</evidence>
<dbReference type="STRING" id="43335.A0A4U5NQW1"/>
<evidence type="ECO:0000313" key="6">
    <source>
        <dbReference type="EMBL" id="TKR85193.1"/>
    </source>
</evidence>
<feature type="region of interest" description="Disordered" evidence="4">
    <location>
        <begin position="16"/>
        <end position="41"/>
    </location>
</feature>
<feature type="compositionally biased region" description="Polar residues" evidence="4">
    <location>
        <begin position="17"/>
        <end position="27"/>
    </location>
</feature>
<protein>
    <recommendedName>
        <fullName evidence="5">Exocyst component Exo84 C-terminal domain-containing protein</fullName>
    </recommendedName>
</protein>
<feature type="domain" description="Exocyst component Exo84 C-terminal" evidence="5">
    <location>
        <begin position="148"/>
        <end position="333"/>
    </location>
</feature>
<evidence type="ECO:0000256" key="4">
    <source>
        <dbReference type="SAM" id="MobiDB-lite"/>
    </source>
</evidence>
<feature type="compositionally biased region" description="Basic and acidic residues" evidence="4">
    <location>
        <begin position="704"/>
        <end position="721"/>
    </location>
</feature>
<dbReference type="SUPFAM" id="SSF74788">
    <property type="entry name" value="Cullin repeat-like"/>
    <property type="match status" value="1"/>
</dbReference>
<dbReference type="AlphaFoldDB" id="A0A4U5NQW1"/>
<dbReference type="GO" id="GO:0006887">
    <property type="term" value="P:exocytosis"/>
    <property type="evidence" value="ECO:0007669"/>
    <property type="project" value="UniProtKB-KW"/>
</dbReference>
<keyword evidence="2" id="KW-0813">Transport</keyword>
<comment type="caution">
    <text evidence="6">The sequence shown here is derived from an EMBL/GenBank/DDBJ whole genome shotgun (WGS) entry which is preliminary data.</text>
</comment>
<dbReference type="InterPro" id="IPR032403">
    <property type="entry name" value="Exo84_C"/>
</dbReference>
<accession>A0A4U5NQW1</accession>
<evidence type="ECO:0000259" key="5">
    <source>
        <dbReference type="Pfam" id="PF16528"/>
    </source>
</evidence>
<evidence type="ECO:0000256" key="3">
    <source>
        <dbReference type="ARBA" id="ARBA00022483"/>
    </source>
</evidence>
<feature type="compositionally biased region" description="Low complexity" evidence="4">
    <location>
        <begin position="28"/>
        <end position="37"/>
    </location>
</feature>
<dbReference type="GO" id="GO:0000145">
    <property type="term" value="C:exocyst"/>
    <property type="evidence" value="ECO:0007669"/>
    <property type="project" value="InterPro"/>
</dbReference>